<keyword evidence="3" id="KW-1185">Reference proteome</keyword>
<gene>
    <name evidence="4" type="primary">LOC104709398</name>
</gene>
<dbReference type="Pfam" id="PF14111">
    <property type="entry name" value="DUF4283"/>
    <property type="match status" value="1"/>
</dbReference>
<evidence type="ECO:0000313" key="3">
    <source>
        <dbReference type="Proteomes" id="UP000694864"/>
    </source>
</evidence>
<reference evidence="3" key="1">
    <citation type="journal article" date="2014" name="Nat. Commun.">
        <title>The emerging biofuel crop Camelina sativa retains a highly undifferentiated hexaploid genome structure.</title>
        <authorList>
            <person name="Kagale S."/>
            <person name="Koh C."/>
            <person name="Nixon J."/>
            <person name="Bollina V."/>
            <person name="Clarke W.E."/>
            <person name="Tuteja R."/>
            <person name="Spillane C."/>
            <person name="Robinson S.J."/>
            <person name="Links M.G."/>
            <person name="Clarke C."/>
            <person name="Higgins E.E."/>
            <person name="Huebert T."/>
            <person name="Sharpe A.G."/>
            <person name="Parkin I.A."/>
        </authorList>
    </citation>
    <scope>NUCLEOTIDE SEQUENCE [LARGE SCALE GENOMIC DNA]</scope>
    <source>
        <strain evidence="3">cv. DH55</strain>
    </source>
</reference>
<evidence type="ECO:0000313" key="4">
    <source>
        <dbReference type="RefSeq" id="XP_010424323.1"/>
    </source>
</evidence>
<protein>
    <submittedName>
        <fullName evidence="4">Uncharacterized protein LOC104709398</fullName>
    </submittedName>
</protein>
<dbReference type="RefSeq" id="XP_010424323.1">
    <property type="nucleotide sequence ID" value="XM_010426021.1"/>
</dbReference>
<dbReference type="GeneID" id="104709398"/>
<proteinExistence type="predicted"/>
<evidence type="ECO:0000259" key="2">
    <source>
        <dbReference type="Pfam" id="PF14111"/>
    </source>
</evidence>
<name>A0ABM0TCR6_CAMSA</name>
<feature type="domain" description="DUF4283" evidence="2">
    <location>
        <begin position="93"/>
        <end position="173"/>
    </location>
</feature>
<reference evidence="4" key="2">
    <citation type="submission" date="2025-08" db="UniProtKB">
        <authorList>
            <consortium name="RefSeq"/>
        </authorList>
    </citation>
    <scope>IDENTIFICATION</scope>
    <source>
        <tissue evidence="4">Leaf</tissue>
    </source>
</reference>
<accession>A0ABM0TCR6</accession>
<organism evidence="3 4">
    <name type="scientific">Camelina sativa</name>
    <name type="common">False flax</name>
    <name type="synonym">Myagrum sativum</name>
    <dbReference type="NCBI Taxonomy" id="90675"/>
    <lineage>
        <taxon>Eukaryota</taxon>
        <taxon>Viridiplantae</taxon>
        <taxon>Streptophyta</taxon>
        <taxon>Embryophyta</taxon>
        <taxon>Tracheophyta</taxon>
        <taxon>Spermatophyta</taxon>
        <taxon>Magnoliopsida</taxon>
        <taxon>eudicotyledons</taxon>
        <taxon>Gunneridae</taxon>
        <taxon>Pentapetalae</taxon>
        <taxon>rosids</taxon>
        <taxon>malvids</taxon>
        <taxon>Brassicales</taxon>
        <taxon>Brassicaceae</taxon>
        <taxon>Camelineae</taxon>
        <taxon>Camelina</taxon>
    </lineage>
</organism>
<feature type="region of interest" description="Disordered" evidence="1">
    <location>
        <begin position="1"/>
        <end position="36"/>
    </location>
</feature>
<dbReference type="InterPro" id="IPR025558">
    <property type="entry name" value="DUF4283"/>
</dbReference>
<dbReference type="InterPro" id="IPR040256">
    <property type="entry name" value="At4g02000-like"/>
</dbReference>
<dbReference type="PANTHER" id="PTHR31286">
    <property type="entry name" value="GLYCINE-RICH CELL WALL STRUCTURAL PROTEIN 1.8-LIKE"/>
    <property type="match status" value="1"/>
</dbReference>
<evidence type="ECO:0000256" key="1">
    <source>
        <dbReference type="SAM" id="MobiDB-lite"/>
    </source>
</evidence>
<sequence>MDNESETRVLAMGDQDATMMDLGERARPPGDPPDGQRVRVRNLMGSNSVGMPRPEEVLDDAFVTERVCLEFPNGEDGEPVVTIGYEVLEAMYGLWKNCMIVKMLRRNVSVSVLSKRLREMWKPVGKMAMLDLPRNFFMIRFDVEAEYMAALTGGPWRVFGSYLLTQAWTPESILMSIAKGFGKPLKFYLNTLNVERARFARVCVEVNLKRPLKGTVMVNGERYFVSYEGLSAICSRCGMYGHLVHN</sequence>
<dbReference type="Proteomes" id="UP000694864">
    <property type="component" value="Chromosome 8"/>
</dbReference>
<dbReference type="PANTHER" id="PTHR31286:SF99">
    <property type="entry name" value="DUF4283 DOMAIN-CONTAINING PROTEIN"/>
    <property type="match status" value="1"/>
</dbReference>